<dbReference type="Pfam" id="PF01494">
    <property type="entry name" value="FAD_binding_3"/>
    <property type="match status" value="1"/>
</dbReference>
<dbReference type="EMBL" id="BSDO01000011">
    <property type="protein sequence ID" value="GLI25106.1"/>
    <property type="molecule type" value="Genomic_DNA"/>
</dbReference>
<evidence type="ECO:0000313" key="4">
    <source>
        <dbReference type="EMBL" id="MDR6336531.1"/>
    </source>
</evidence>
<evidence type="ECO:0000313" key="5">
    <source>
        <dbReference type="Proteomes" id="UP001144397"/>
    </source>
</evidence>
<accession>A0A9W6CM64</accession>
<dbReference type="Gene3D" id="3.30.9.10">
    <property type="entry name" value="D-Amino Acid Oxidase, subunit A, domain 2"/>
    <property type="match status" value="1"/>
</dbReference>
<comment type="caution">
    <text evidence="3">The sequence shown here is derived from an EMBL/GenBank/DDBJ whole genome shotgun (WGS) entry which is preliminary data.</text>
</comment>
<keyword evidence="1 4" id="KW-0560">Oxidoreductase</keyword>
<dbReference type="InterPro" id="IPR036188">
    <property type="entry name" value="FAD/NAD-bd_sf"/>
</dbReference>
<name>A0A9W6CM64_XANFL</name>
<protein>
    <submittedName>
        <fullName evidence="4">3-(3-hydroxy-phenyl)propionate hydroxylase</fullName>
        <ecNumber evidence="4">1.14.13.127</ecNumber>
    </submittedName>
    <submittedName>
        <fullName evidence="3">3-(3-hydroxyphenyl)propionate hydroxylase</fullName>
    </submittedName>
</protein>
<dbReference type="RefSeq" id="WP_281809796.1">
    <property type="nucleotide sequence ID" value="NZ_BSDO01000011.1"/>
</dbReference>
<organism evidence="3 5">
    <name type="scientific">Xanthobacter flavus</name>
    <dbReference type="NCBI Taxonomy" id="281"/>
    <lineage>
        <taxon>Bacteria</taxon>
        <taxon>Pseudomonadati</taxon>
        <taxon>Pseudomonadota</taxon>
        <taxon>Alphaproteobacteria</taxon>
        <taxon>Hyphomicrobiales</taxon>
        <taxon>Xanthobacteraceae</taxon>
        <taxon>Xanthobacter</taxon>
    </lineage>
</organism>
<sequence length="509" mass="55627">MPEANGSTPDRFDVVIIGLGPVGATLANLLGLQGVSTLVLERETEAYHLPRAVHFDDEVMRVFQTIGLADEIIPSLRVNPGMRFVDATGALLMDWPRPQEVSEFGWHASYRFHQPDLERTLRDGLKRFPSVRVRTRCDAFAFQQDAEGVTVRYEDLATGRLQQARARYVVGCDGARSLVRRFIGSSMDDLGFHERWLVVDTVLRRPKPELGDHTIQYCDPARPATYVRGPGDRRRWEITVLPEEDGRVMVHPEKVWSLLAPWLRPDEAELERAAVYTFHSAVAQRWRAGRLLLAGDAAHQTPPFMGQGMCSGVRDVANLAWKLEAVVKGRAQDSLLDTYQSERAPDAHAYIETAVRLGGLINTCGTEAALNAAFRDADGVVRLRSRVPQLGPGVAIGRVDIAGSRFAQPRLADGRRLDDAVGFGFALLCRDQLWRGAAEGVRQRFEAAGIAVVTVADCPDLGPLLDVASAAAVLVRPDRYVAGSAADEADLAAMADALAPADPAQASAA</sequence>
<gene>
    <name evidence="3" type="primary">mhpA</name>
    <name evidence="4" type="ORF">GGQ86_005034</name>
    <name evidence="3" type="ORF">XFLAVUS301_47800</name>
</gene>
<dbReference type="GO" id="GO:0071949">
    <property type="term" value="F:FAD binding"/>
    <property type="evidence" value="ECO:0007669"/>
    <property type="project" value="InterPro"/>
</dbReference>
<dbReference type="InterPro" id="IPR050631">
    <property type="entry name" value="PheA/TfdB_FAD_monoxygenase"/>
</dbReference>
<keyword evidence="6" id="KW-1185">Reference proteome</keyword>
<dbReference type="Proteomes" id="UP001245370">
    <property type="component" value="Unassembled WGS sequence"/>
</dbReference>
<dbReference type="GO" id="GO:0019622">
    <property type="term" value="P:3-(3-hydroxy)phenylpropionate catabolic process"/>
    <property type="evidence" value="ECO:0007669"/>
    <property type="project" value="TreeGrafter"/>
</dbReference>
<dbReference type="PANTHER" id="PTHR43476:SF3">
    <property type="entry name" value="FAD-BINDING MONOOXYGENASE"/>
    <property type="match status" value="1"/>
</dbReference>
<dbReference type="PRINTS" id="PR00420">
    <property type="entry name" value="RNGMNOXGNASE"/>
</dbReference>
<evidence type="ECO:0000259" key="2">
    <source>
        <dbReference type="Pfam" id="PF01494"/>
    </source>
</evidence>
<reference evidence="4 6" key="2">
    <citation type="submission" date="2023-07" db="EMBL/GenBank/DDBJ databases">
        <title>Genomic Encyclopedia of Type Strains, Phase IV (KMG-IV): sequencing the most valuable type-strain genomes for metagenomic binning, comparative biology and taxonomic classification.</title>
        <authorList>
            <person name="Goeker M."/>
        </authorList>
    </citation>
    <scope>NUCLEOTIDE SEQUENCE [LARGE SCALE GENOMIC DNA]</scope>
    <source>
        <strain evidence="4 6">DSM 338</strain>
    </source>
</reference>
<dbReference type="AlphaFoldDB" id="A0A9W6CM64"/>
<dbReference type="SUPFAM" id="SSF51905">
    <property type="entry name" value="FAD/NAD(P)-binding domain"/>
    <property type="match status" value="1"/>
</dbReference>
<reference evidence="3" key="1">
    <citation type="submission" date="2022-12" db="EMBL/GenBank/DDBJ databases">
        <title>Reference genome sequencing for broad-spectrum identification of bacterial and archaeal isolates by mass spectrometry.</title>
        <authorList>
            <person name="Sekiguchi Y."/>
            <person name="Tourlousse D.M."/>
        </authorList>
    </citation>
    <scope>NUCLEOTIDE SEQUENCE</scope>
    <source>
        <strain evidence="3">301</strain>
    </source>
</reference>
<dbReference type="PANTHER" id="PTHR43476">
    <property type="entry name" value="3-(3-HYDROXY-PHENYL)PROPIONATE/3-HYDROXYCINNAMIC ACID HYDROXYLASE"/>
    <property type="match status" value="1"/>
</dbReference>
<dbReference type="EC" id="1.14.13.127" evidence="4"/>
<dbReference type="NCBIfam" id="NF004829">
    <property type="entry name" value="PRK06183.1-3"/>
    <property type="match status" value="1"/>
</dbReference>
<dbReference type="EMBL" id="JAVDPY010000013">
    <property type="protein sequence ID" value="MDR6336531.1"/>
    <property type="molecule type" value="Genomic_DNA"/>
</dbReference>
<evidence type="ECO:0000313" key="6">
    <source>
        <dbReference type="Proteomes" id="UP001245370"/>
    </source>
</evidence>
<dbReference type="InterPro" id="IPR002938">
    <property type="entry name" value="FAD-bd"/>
</dbReference>
<dbReference type="Gene3D" id="3.40.30.120">
    <property type="match status" value="1"/>
</dbReference>
<dbReference type="GeneID" id="95765550"/>
<evidence type="ECO:0000313" key="3">
    <source>
        <dbReference type="EMBL" id="GLI25106.1"/>
    </source>
</evidence>
<dbReference type="Gene3D" id="3.50.50.60">
    <property type="entry name" value="FAD/NAD(P)-binding domain"/>
    <property type="match status" value="1"/>
</dbReference>
<dbReference type="GO" id="GO:0008688">
    <property type="term" value="F:3-(3-hydroxyphenyl)propionate hydroxylase activity"/>
    <property type="evidence" value="ECO:0007669"/>
    <property type="project" value="UniProtKB-EC"/>
</dbReference>
<feature type="domain" description="FAD-binding" evidence="2">
    <location>
        <begin position="12"/>
        <end position="352"/>
    </location>
</feature>
<proteinExistence type="predicted"/>
<evidence type="ECO:0000256" key="1">
    <source>
        <dbReference type="ARBA" id="ARBA00023002"/>
    </source>
</evidence>
<dbReference type="Proteomes" id="UP001144397">
    <property type="component" value="Unassembled WGS sequence"/>
</dbReference>